<feature type="region of interest" description="Disordered" evidence="1">
    <location>
        <begin position="2914"/>
        <end position="2941"/>
    </location>
</feature>
<feature type="region of interest" description="Disordered" evidence="1">
    <location>
        <begin position="1888"/>
        <end position="1907"/>
    </location>
</feature>
<feature type="compositionally biased region" description="Basic residues" evidence="1">
    <location>
        <begin position="1235"/>
        <end position="1250"/>
    </location>
</feature>
<keyword evidence="3" id="KW-1185">Reference proteome</keyword>
<feature type="compositionally biased region" description="Basic residues" evidence="1">
    <location>
        <begin position="1339"/>
        <end position="1365"/>
    </location>
</feature>
<sequence>MPGPGGGFHVDVRWLGSMDQPSDGGKPLPFKNQKADQAVKYYAKRLFDIHGDKLPGSDAGKFIKEAVAYRRPLDGDDAEEGAAVALDDVVSEPSSLTLRPRIPEKDAVLMVAYARVDEGEVSLQVLHEMPVTACDALSCLDIAKQFAPDDTPREDLDFFVAAGYSDQDVKLVKTTLADDYLADRFVRVEASASVSEVVEPRRGRRHAHVLLFEQPCVHVRVKLLQDGVKFDVQTYIYAPEELVGAECATYFVRMMDQVLKDANTLDDPTRIGVLRHLPEKLFKLESIGDLKAYSELETRRGVRGPRTLQPLSSPFILNGSSDLQGAALLLTLEFQGPSPFYKSLFGSALDPEALDGRDDRIGSLAVLISDDVGGMPSTCTASLSRACLEESFGGIAQAVLKQKTNQSVKLSGPARLWTAPNEAAMHHFVRIGDFQTLDDDDPSLTTVQLSDRVRDAVPTSGPAGHHCLEVKLPGRMLPHTLIEVTVRDLSGTSVVDANPTMATRTADALDKSALELLEIWLNLSEESERNGPAEPSLAVELLRRLMNPGLSGALLPQLAITVATDGGAPAVVGDAAAPIKVADDSQVSRRFHFVLTCDVNAVRHDGAGARRCLLMVCVGPRGSVATKFFDVDDALLATSQVDLALRTLEEAAGGATTLRPEDVLKNSVFRVSDKFADERDAAARRTLASQLTELKGPCIAGSKLTFSSGSLRDAMRGFPERSSFLICNAACFAHARPGSTCVTVSVVNGDDEPALRRTECITIASSPKLPFPALLAKAATKALAEGTYANTKNPRDGGNARYKELMSWSLLHTTEIYASCNGEPARLVKYSDTVQEAAWRLGAPVCDVRLTVVMRSLGRRDAPASEAEAYWLRPELPPLVDACWAAVATGTVTAESERALKRLQVVARSFGNDYLKKQLAWLDMSKALGTFPQPASVTALEYFGTSIEALTLTDASSLESSRFRDTLAESYPRARDELAAFDALKILQLKRICQWVRSYADHANAVGAKPLQQESADFINRLMRAARERRSPQMGSHAHLAVAYLLFTYWLLEGGGKLIQMFGLTMKLQESVVQDDEELANCLSHTILCEHDFRDYDEGSGADARRALEDLAFLWVAKAPKAVPHLDAAAAAGNAFAAAVLARLRAGHPSKKLARKYDLTTFGVKFLELLPPGLQGLEQAISKYPVPELRESGRSRAPGRAEASASRSQKDIDAERAEASASFDVPAQGAGGGHAAKKKKPKKTKKKKAKAKEAMSSAREDIEETSRRDAAPVAARGADGVASSDSDSDSDASLTTSPALESPVAPSEPFGAAADGDDSGDWVGVARRARARAAPSASRPRRRPRRRRARRRRRRHRPPPRRTKRPSAVAEASRARRARGNIARAAEAEEARRAADADEAAERAYAEESRRAAAAAESRRAPRRGGGEPSAEAEEARRKEAERRRLEGESEALARRLAAEEQRASRPSAPPGAARRPGRSSLSAASTSAASRSASQTRGLLFGTLSRNGWILADLKKRKTGNLLQEKLWRPSVDAALVAALDGRRLSNHCYRALRDLDPERQALCALALESADLSTIKGVSGYIEKGLEKGTLLRKGHELVAARPREAPPAAQRQAASAFDAPVSKAEVQRRAKAFADAEGLDDGCRAALERYAARHADGCVRFLRAPGEIGSALKKLSLDQQRRARAPRGPGGVLFGVLNRNGRILIDLKKREMADLLRDNLGRPSVDLGARRDPLDGRRLSKDCYRALRDLDPERQALCAAALESADLSTIKDVSGYIETGLEKGTRSPRGPASSLVARDRARRRRRRRARRRAAARRLGAVGLGPGRFAPRAGAVPAVPSGVIGVTPGAARDDHVRVLDALEVALTTVDDHHDEALDAAIDGCARRARRPSRAPRRPLDERRAPRRRRGLRALLESLLACQGTRAADAAYAFRALGVLSDAPCARLRAKATTTPRDRGPRARGDGVHDRRRARARREPGIRLPRRAHAACSKSCDHCKAPGSVDVVIDIGQVPGALALSVATPRYTALVRDKRADAWTWYDRRDVTLVGSFESVVAKCRNDGGAPLCPYLLFYDAPAEQTEVLELKSETMPGSGGAFDVEVQWLGDDEDPLDDELLERLTSSVHSGRTVQSFADALFEKHGAKLNLSGDAQSLSDTIVAYRESLDIDDDEEAAPVELDDVVAESSLLTFRPRVPDADAVLFVAYALAEKGAVKVHLLREMSVAEIAPGTCGELATTLAPGRAHDPRDLDFFAASEYSARAEDRGSIHTSLGSDYKAGLDRYVRVDGSASVSEVVEARRGRRACHVLLFESARMRLRVVAIQPGAEDVALELPPRQPDEVVGAKCVTYVAESVRLALLDNAADAAIPATSLTDLQGVLLDLESDGYLTAYSELETREGGRGPRSPLRLSAPVVPDPRDDLCGAQCFIHVEIERGEKSWLVVLMEKLKAWQERPSRGTLKIQFSDDLGPLHDPKTITLRSGMMGMPFKGIAKFSLARAIEDANVVRDLQLPQHARLWTAVERGPSLHDFLSSDGFKSLHKDDPSLQDVLMSDSMLDVPPSRGDRGPESEYCLEVILSGLVLPATEVHVVLRVQTGQLFEPPNCMVTREKQHLDGSVFDLLENWLEVNGPAEKSRDATVHVVSCLLNPRSTATFLPHMKFSVKVDNDDAIDLDDDVYQDLKLTEAGRPAGVIVELIYDSNQGAGAEKCLLMLCVGPKGSIARKFFDIDDALLETTQAELACRTLGAARGNLRVEDVVQHSIFRMSAHYADARAPIDRKNVASGLENHNGSSELLKGAKLTLASDTLREAMEVHDFSDYDADSEARVRQALEDLSVLWMGKNPSSEKHLEAAAAAGNAFAAAVVERLRAGPPSRKLARKYDLTAFGAPFLELLPRGLRDLEQVISKYPVAQRKIRGPDRALEASRNEDAPREEEAPRSKAEVDKEIEEAMDKLEDVFVDAVAPAPASKKNAKKKAKKKAKAKEAKAEETSVAARDAHGSASIAHSDSDESFKSALCETPKARSPAAPPSEPLVAPADGADSDDWVDVSAARRGKGAAKRVESSPPPPTPPPPLKVPSPPAARRRRRPAPMGSCRP</sequence>
<reference evidence="2 3" key="1">
    <citation type="submission" date="2024-03" db="EMBL/GenBank/DDBJ databases">
        <title>Aureococcus anophagefferens CCMP1851 and Kratosvirus quantuckense: Draft genome of a second virus-susceptible host strain in the model system.</title>
        <authorList>
            <person name="Chase E."/>
            <person name="Truchon A.R."/>
            <person name="Schepens W."/>
            <person name="Wilhelm S.W."/>
        </authorList>
    </citation>
    <scope>NUCLEOTIDE SEQUENCE [LARGE SCALE GENOMIC DNA]</scope>
    <source>
        <strain evidence="2 3">CCMP1851</strain>
    </source>
</reference>
<feature type="compositionally biased region" description="Basic residues" evidence="1">
    <location>
        <begin position="1803"/>
        <end position="1812"/>
    </location>
</feature>
<feature type="region of interest" description="Disordered" evidence="1">
    <location>
        <begin position="1953"/>
        <end position="1977"/>
    </location>
</feature>
<feature type="compositionally biased region" description="Basic residues" evidence="1">
    <location>
        <begin position="2968"/>
        <end position="2979"/>
    </location>
</feature>
<comment type="caution">
    <text evidence="2">The sequence shown here is derived from an EMBL/GenBank/DDBJ whole genome shotgun (WGS) entry which is preliminary data.</text>
</comment>
<feature type="region of interest" description="Disordered" evidence="1">
    <location>
        <begin position="2960"/>
        <end position="3094"/>
    </location>
</feature>
<organism evidence="2 3">
    <name type="scientific">Aureococcus anophagefferens</name>
    <name type="common">Harmful bloom alga</name>
    <dbReference type="NCBI Taxonomy" id="44056"/>
    <lineage>
        <taxon>Eukaryota</taxon>
        <taxon>Sar</taxon>
        <taxon>Stramenopiles</taxon>
        <taxon>Ochrophyta</taxon>
        <taxon>Pelagophyceae</taxon>
        <taxon>Pelagomonadales</taxon>
        <taxon>Pelagomonadaceae</taxon>
        <taxon>Aureococcus</taxon>
    </lineage>
</organism>
<dbReference type="EMBL" id="JBBJCI010000080">
    <property type="protein sequence ID" value="KAK7249297.1"/>
    <property type="molecule type" value="Genomic_DNA"/>
</dbReference>
<evidence type="ECO:0000313" key="2">
    <source>
        <dbReference type="EMBL" id="KAK7249297.1"/>
    </source>
</evidence>
<evidence type="ECO:0008006" key="4">
    <source>
        <dbReference type="Google" id="ProtNLM"/>
    </source>
</evidence>
<name>A0ABR1G7K6_AURAN</name>
<feature type="compositionally biased region" description="Basic residues" evidence="1">
    <location>
        <begin position="1888"/>
        <end position="1898"/>
    </location>
</feature>
<evidence type="ECO:0000313" key="3">
    <source>
        <dbReference type="Proteomes" id="UP001363151"/>
    </source>
</evidence>
<feature type="compositionally biased region" description="Pro residues" evidence="1">
    <location>
        <begin position="3062"/>
        <end position="3078"/>
    </location>
</feature>
<feature type="compositionally biased region" description="Low complexity" evidence="1">
    <location>
        <begin position="1465"/>
        <end position="1495"/>
    </location>
</feature>
<feature type="region of interest" description="Disordered" evidence="1">
    <location>
        <begin position="1188"/>
        <end position="1497"/>
    </location>
</feature>
<feature type="compositionally biased region" description="Low complexity" evidence="1">
    <location>
        <begin position="1321"/>
        <end position="1338"/>
    </location>
</feature>
<protein>
    <recommendedName>
        <fullName evidence="4">Calmodulin</fullName>
    </recommendedName>
</protein>
<accession>A0ABR1G7K6</accession>
<feature type="region of interest" description="Disordered" evidence="1">
    <location>
        <begin position="1784"/>
        <end position="1812"/>
    </location>
</feature>
<feature type="compositionally biased region" description="Basic and acidic residues" evidence="1">
    <location>
        <begin position="1386"/>
        <end position="1411"/>
    </location>
</feature>
<gene>
    <name evidence="2" type="ORF">SO694_00047159</name>
</gene>
<evidence type="ECO:0000256" key="1">
    <source>
        <dbReference type="SAM" id="MobiDB-lite"/>
    </source>
</evidence>
<feature type="compositionally biased region" description="Low complexity" evidence="1">
    <location>
        <begin position="1273"/>
        <end position="1285"/>
    </location>
</feature>
<feature type="compositionally biased region" description="Basic and acidic residues" evidence="1">
    <location>
        <begin position="1957"/>
        <end position="1970"/>
    </location>
</feature>
<feature type="compositionally biased region" description="Basic and acidic residues" evidence="1">
    <location>
        <begin position="1258"/>
        <end position="1270"/>
    </location>
</feature>
<feature type="compositionally biased region" description="Basic and acidic residues" evidence="1">
    <location>
        <begin position="1208"/>
        <end position="1218"/>
    </location>
</feature>
<proteinExistence type="predicted"/>
<dbReference type="Proteomes" id="UP001363151">
    <property type="component" value="Unassembled WGS sequence"/>
</dbReference>
<feature type="compositionally biased region" description="Basic and acidic residues" evidence="1">
    <location>
        <begin position="1434"/>
        <end position="1464"/>
    </location>
</feature>